<dbReference type="AlphaFoldDB" id="A0A1F4SU34"/>
<dbReference type="EMBL" id="MEUB01000013">
    <property type="protein sequence ID" value="OGC23974.1"/>
    <property type="molecule type" value="Genomic_DNA"/>
</dbReference>
<sequence length="88" mass="10689">MKTDIKKERLIELYDNLPPVKKEEVFDFVEWLWISKESKFIEQKKPSEWLKKLSFLFFDVRKQTKKSSSKKIDLDITEAIKETRKKHA</sequence>
<accession>A0A1F4SU34</accession>
<name>A0A1F4SU34_UNCSA</name>
<evidence type="ECO:0000313" key="1">
    <source>
        <dbReference type="EMBL" id="OGC23974.1"/>
    </source>
</evidence>
<dbReference type="STRING" id="1802579.A2310_05450"/>
<proteinExistence type="predicted"/>
<evidence type="ECO:0000313" key="2">
    <source>
        <dbReference type="Proteomes" id="UP000178417"/>
    </source>
</evidence>
<dbReference type="Proteomes" id="UP000178417">
    <property type="component" value="Unassembled WGS sequence"/>
</dbReference>
<protein>
    <recommendedName>
        <fullName evidence="3">DUF2281 domain-containing protein</fullName>
    </recommendedName>
</protein>
<reference evidence="1 2" key="1">
    <citation type="journal article" date="2016" name="Nat. Commun.">
        <title>Thousands of microbial genomes shed light on interconnected biogeochemical processes in an aquifer system.</title>
        <authorList>
            <person name="Anantharaman K."/>
            <person name="Brown C.T."/>
            <person name="Hug L.A."/>
            <person name="Sharon I."/>
            <person name="Castelle C.J."/>
            <person name="Probst A.J."/>
            <person name="Thomas B.C."/>
            <person name="Singh A."/>
            <person name="Wilkins M.J."/>
            <person name="Karaoz U."/>
            <person name="Brodie E.L."/>
            <person name="Williams K.H."/>
            <person name="Hubbard S.S."/>
            <person name="Banfield J.F."/>
        </authorList>
    </citation>
    <scope>NUCLEOTIDE SEQUENCE [LARGE SCALE GENOMIC DNA]</scope>
</reference>
<evidence type="ECO:0008006" key="3">
    <source>
        <dbReference type="Google" id="ProtNLM"/>
    </source>
</evidence>
<organism evidence="1 2">
    <name type="scientific">candidate division WOR-1 bacterium RIFOXYB2_FULL_37_13</name>
    <dbReference type="NCBI Taxonomy" id="1802579"/>
    <lineage>
        <taxon>Bacteria</taxon>
        <taxon>Bacillati</taxon>
        <taxon>Saganbacteria</taxon>
    </lineage>
</organism>
<gene>
    <name evidence="1" type="ORF">A2310_05450</name>
</gene>
<comment type="caution">
    <text evidence="1">The sequence shown here is derived from an EMBL/GenBank/DDBJ whole genome shotgun (WGS) entry which is preliminary data.</text>
</comment>